<dbReference type="Proteomes" id="UP000050929">
    <property type="component" value="Unassembled WGS sequence"/>
</dbReference>
<dbReference type="InterPro" id="IPR029068">
    <property type="entry name" value="Glyas_Bleomycin-R_OHBP_Dase"/>
</dbReference>
<dbReference type="STRING" id="1423811.FC72_GL001326"/>
<evidence type="ECO:0000259" key="1">
    <source>
        <dbReference type="PROSITE" id="PS51819"/>
    </source>
</evidence>
<dbReference type="InterPro" id="IPR004360">
    <property type="entry name" value="Glyas_Fos-R_dOase_dom"/>
</dbReference>
<keyword evidence="3" id="KW-1185">Reference proteome</keyword>
<proteinExistence type="predicted"/>
<protein>
    <recommendedName>
        <fullName evidence="1">VOC domain-containing protein</fullName>
    </recommendedName>
</protein>
<dbReference type="Pfam" id="PF00903">
    <property type="entry name" value="Glyoxalase"/>
    <property type="match status" value="1"/>
</dbReference>
<dbReference type="InterPro" id="IPR037523">
    <property type="entry name" value="VOC_core"/>
</dbReference>
<dbReference type="PATRIC" id="fig|1423811.3.peg.1350"/>
<feature type="domain" description="VOC" evidence="1">
    <location>
        <begin position="1"/>
        <end position="111"/>
    </location>
</feature>
<dbReference type="SUPFAM" id="SSF54593">
    <property type="entry name" value="Glyoxalase/Bleomycin resistance protein/Dihydroxybiphenyl dioxygenase"/>
    <property type="match status" value="1"/>
</dbReference>
<organism evidence="2 3">
    <name type="scientific">Companilactobacillus tucceti DSM 20183</name>
    <dbReference type="NCBI Taxonomy" id="1423811"/>
    <lineage>
        <taxon>Bacteria</taxon>
        <taxon>Bacillati</taxon>
        <taxon>Bacillota</taxon>
        <taxon>Bacilli</taxon>
        <taxon>Lactobacillales</taxon>
        <taxon>Lactobacillaceae</taxon>
        <taxon>Companilactobacillus</taxon>
    </lineage>
</organism>
<dbReference type="Gene3D" id="3.10.180.10">
    <property type="entry name" value="2,3-Dihydroxybiphenyl 1,2-Dioxygenase, domain 1"/>
    <property type="match status" value="1"/>
</dbReference>
<gene>
    <name evidence="2" type="ORF">FC72_GL001326</name>
</gene>
<comment type="caution">
    <text evidence="2">The sequence shown here is derived from an EMBL/GenBank/DDBJ whole genome shotgun (WGS) entry which is preliminary data.</text>
</comment>
<accession>A0A0R1JB41</accession>
<reference evidence="2 3" key="1">
    <citation type="journal article" date="2015" name="Genome Announc.">
        <title>Expanding the biotechnology potential of lactobacilli through comparative genomics of 213 strains and associated genera.</title>
        <authorList>
            <person name="Sun Z."/>
            <person name="Harris H.M."/>
            <person name="McCann A."/>
            <person name="Guo C."/>
            <person name="Argimon S."/>
            <person name="Zhang W."/>
            <person name="Yang X."/>
            <person name="Jeffery I.B."/>
            <person name="Cooney J.C."/>
            <person name="Kagawa T.F."/>
            <person name="Liu W."/>
            <person name="Song Y."/>
            <person name="Salvetti E."/>
            <person name="Wrobel A."/>
            <person name="Rasinkangas P."/>
            <person name="Parkhill J."/>
            <person name="Rea M.C."/>
            <person name="O'Sullivan O."/>
            <person name="Ritari J."/>
            <person name="Douillard F.P."/>
            <person name="Paul Ross R."/>
            <person name="Yang R."/>
            <person name="Briner A.E."/>
            <person name="Felis G.E."/>
            <person name="de Vos W.M."/>
            <person name="Barrangou R."/>
            <person name="Klaenhammer T.R."/>
            <person name="Caufield P.W."/>
            <person name="Cui Y."/>
            <person name="Zhang H."/>
            <person name="O'Toole P.W."/>
        </authorList>
    </citation>
    <scope>NUCLEOTIDE SEQUENCE [LARGE SCALE GENOMIC DNA]</scope>
    <source>
        <strain evidence="2 3">DSM 20183</strain>
    </source>
</reference>
<sequence>MDDVAMIGEFFEKALDAKIISKTRMVDDSFSLKLSLLDQVEINLYNTEFVKKYSPMVSLEMPSLMFVVDDIEETHEQVAKYAKDISTVSVQGNQKVFSFADPEGHYFAVGN</sequence>
<dbReference type="AlphaFoldDB" id="A0A0R1JB41"/>
<dbReference type="PROSITE" id="PS51819">
    <property type="entry name" value="VOC"/>
    <property type="match status" value="1"/>
</dbReference>
<dbReference type="EMBL" id="AZDG01000003">
    <property type="protein sequence ID" value="KRK65258.1"/>
    <property type="molecule type" value="Genomic_DNA"/>
</dbReference>
<name>A0A0R1JB41_9LACO</name>
<evidence type="ECO:0000313" key="3">
    <source>
        <dbReference type="Proteomes" id="UP000050929"/>
    </source>
</evidence>
<evidence type="ECO:0000313" key="2">
    <source>
        <dbReference type="EMBL" id="KRK65258.1"/>
    </source>
</evidence>